<feature type="region of interest" description="Disordered" evidence="1">
    <location>
        <begin position="24"/>
        <end position="289"/>
    </location>
</feature>
<keyword evidence="3" id="KW-1185">Reference proteome</keyword>
<feature type="region of interest" description="Disordered" evidence="1">
    <location>
        <begin position="585"/>
        <end position="609"/>
    </location>
</feature>
<dbReference type="Proteomes" id="UP001162164">
    <property type="component" value="Unassembled WGS sequence"/>
</dbReference>
<name>A0ABQ9J2S3_9CUCU</name>
<accession>A0ABQ9J2S3</accession>
<comment type="caution">
    <text evidence="2">The sequence shown here is derived from an EMBL/GenBank/DDBJ whole genome shotgun (WGS) entry which is preliminary data.</text>
</comment>
<proteinExistence type="predicted"/>
<feature type="compositionally biased region" description="Polar residues" evidence="1">
    <location>
        <begin position="87"/>
        <end position="98"/>
    </location>
</feature>
<sequence length="609" mass="69692">MHLDVDNDALQYVYNYWKLKRKAGHNRPLLPPKSEDVDMLSHKREQADLEKMKISDVSMKNDDRSSNTANDSQNKLRTKAAVKEFSQKLSSRSSNKGSPENKKRPIGNHTKKNHSSKKKGYVPSDLIVPQRQAAKKATENLKSNTTRTKDHVSPAEDSSNSKIEEKPKQKVKTKSKDSKEPLREEKPPPASKREEQTRSRGRGRGTSRGRPRLSNSGDRLRDADVRPRDMSDGQRIGVEGERAKGRNGKQQIAGEELGPSSFQKEITKPNRQHSPVRKTDKKLKVDREPGAVDLEREIIERKAGKEGSTRTKSTLDKLLEKASKCNEKFTKPIEWDSKLPEKTPRQSEKIYKSPERSSKLMENVTKRAERHSGLIDKIKPIEKPTKVEHLLKSPNKELKEQIDKKADHKDMPEKKPTNKRSPTKVKNFDDVCPSKLSNSESKENKVDAKQPPTSKPMRSSDEITIADKIVNDHLQIQKANEFYNRQSDDMMNKSPAKSPGKSPRQEAIESMKRRGRPPRPSQQPTAPKLKIKIGNNTNSIVGATRVDDKKDRIRPPKKRRANMNMISVEELKRESMKFRKLVMQELKTKKKKDKSEKKKKKKHKGELYK</sequence>
<feature type="compositionally biased region" description="Basic and acidic residues" evidence="1">
    <location>
        <begin position="33"/>
        <end position="65"/>
    </location>
</feature>
<evidence type="ECO:0000256" key="1">
    <source>
        <dbReference type="SAM" id="MobiDB-lite"/>
    </source>
</evidence>
<feature type="compositionally biased region" description="Basic residues" evidence="1">
    <location>
        <begin position="588"/>
        <end position="609"/>
    </location>
</feature>
<reference evidence="2" key="1">
    <citation type="journal article" date="2023" name="Insect Mol. Biol.">
        <title>Genome sequencing provides insights into the evolution of gene families encoding plant cell wall-degrading enzymes in longhorned beetles.</title>
        <authorList>
            <person name="Shin N.R."/>
            <person name="Okamura Y."/>
            <person name="Kirsch R."/>
            <person name="Pauchet Y."/>
        </authorList>
    </citation>
    <scope>NUCLEOTIDE SEQUENCE</scope>
    <source>
        <strain evidence="2">MMC_N1</strain>
    </source>
</reference>
<feature type="compositionally biased region" description="Basic residues" evidence="1">
    <location>
        <begin position="104"/>
        <end position="120"/>
    </location>
</feature>
<evidence type="ECO:0000313" key="2">
    <source>
        <dbReference type="EMBL" id="KAJ8971901.1"/>
    </source>
</evidence>
<feature type="compositionally biased region" description="Basic residues" evidence="1">
    <location>
        <begin position="199"/>
        <end position="211"/>
    </location>
</feature>
<organism evidence="2 3">
    <name type="scientific">Molorchus minor</name>
    <dbReference type="NCBI Taxonomy" id="1323400"/>
    <lineage>
        <taxon>Eukaryota</taxon>
        <taxon>Metazoa</taxon>
        <taxon>Ecdysozoa</taxon>
        <taxon>Arthropoda</taxon>
        <taxon>Hexapoda</taxon>
        <taxon>Insecta</taxon>
        <taxon>Pterygota</taxon>
        <taxon>Neoptera</taxon>
        <taxon>Endopterygota</taxon>
        <taxon>Coleoptera</taxon>
        <taxon>Polyphaga</taxon>
        <taxon>Cucujiformia</taxon>
        <taxon>Chrysomeloidea</taxon>
        <taxon>Cerambycidae</taxon>
        <taxon>Lamiinae</taxon>
        <taxon>Monochamini</taxon>
        <taxon>Molorchus</taxon>
    </lineage>
</organism>
<protein>
    <submittedName>
        <fullName evidence="2">Uncharacterized protein</fullName>
    </submittedName>
</protein>
<feature type="compositionally biased region" description="Basic and acidic residues" evidence="1">
    <location>
        <begin position="218"/>
        <end position="244"/>
    </location>
</feature>
<feature type="compositionally biased region" description="Basic and acidic residues" evidence="1">
    <location>
        <begin position="503"/>
        <end position="512"/>
    </location>
</feature>
<gene>
    <name evidence="2" type="ORF">NQ317_010970</name>
</gene>
<feature type="compositionally biased region" description="Polar residues" evidence="1">
    <location>
        <begin position="66"/>
        <end position="75"/>
    </location>
</feature>
<dbReference type="EMBL" id="JAPWTJ010001419">
    <property type="protein sequence ID" value="KAJ8971901.1"/>
    <property type="molecule type" value="Genomic_DNA"/>
</dbReference>
<feature type="compositionally biased region" description="Basic and acidic residues" evidence="1">
    <location>
        <begin position="334"/>
        <end position="416"/>
    </location>
</feature>
<feature type="compositionally biased region" description="Basic and acidic residues" evidence="1">
    <location>
        <begin position="162"/>
        <end position="198"/>
    </location>
</feature>
<evidence type="ECO:0000313" key="3">
    <source>
        <dbReference type="Proteomes" id="UP001162164"/>
    </source>
</evidence>
<feature type="compositionally biased region" description="Basic and acidic residues" evidence="1">
    <location>
        <begin position="545"/>
        <end position="554"/>
    </location>
</feature>
<feature type="compositionally biased region" description="Basic residues" evidence="1">
    <location>
        <begin position="270"/>
        <end position="281"/>
    </location>
</feature>
<feature type="region of interest" description="Disordered" evidence="1">
    <location>
        <begin position="334"/>
        <end position="558"/>
    </location>
</feature>